<keyword evidence="7" id="KW-1185">Reference proteome</keyword>
<evidence type="ECO:0000313" key="5">
    <source>
        <dbReference type="EMBL" id="KHN03639.1"/>
    </source>
</evidence>
<dbReference type="PANTHER" id="PTHR10353">
    <property type="entry name" value="GLYCOSYL HYDROLASE"/>
    <property type="match status" value="1"/>
</dbReference>
<dbReference type="PANTHER" id="PTHR10353:SF36">
    <property type="entry name" value="LP05116P"/>
    <property type="match status" value="1"/>
</dbReference>
<accession>A0A0B2P7S5</accession>
<dbReference type="PROSITE" id="PS00653">
    <property type="entry name" value="GLYCOSYL_HYDROL_F1_2"/>
    <property type="match status" value="1"/>
</dbReference>
<keyword evidence="3 5" id="KW-0326">Glycosidase</keyword>
<dbReference type="EMBL" id="KN669767">
    <property type="protein sequence ID" value="KHN03639.1"/>
    <property type="molecule type" value="Genomic_DNA"/>
</dbReference>
<dbReference type="Proteomes" id="UP000053555">
    <property type="component" value="Unassembled WGS sequence"/>
</dbReference>
<dbReference type="GO" id="GO:0005975">
    <property type="term" value="P:carbohydrate metabolic process"/>
    <property type="evidence" value="ECO:0007669"/>
    <property type="project" value="InterPro"/>
</dbReference>
<keyword evidence="2 5" id="KW-0378">Hydrolase</keyword>
<comment type="similarity">
    <text evidence="1 4">Belongs to the glycosyl hydrolase 1 family.</text>
</comment>
<sequence length="99" mass="10982">MVLRRGIVATVVVVNVIFQIQICLSEINRQSFPKGFVFGTAASAFQYEGAVKEGGRGLSVWDTFSHSFGKIQDGSNADVAVNQYHRYDVRWISMVAKLP</sequence>
<dbReference type="InterPro" id="IPR017853">
    <property type="entry name" value="GH"/>
</dbReference>
<evidence type="ECO:0000256" key="2">
    <source>
        <dbReference type="ARBA" id="ARBA00022801"/>
    </source>
</evidence>
<dbReference type="EC" id="3.2.1.21" evidence="5"/>
<dbReference type="Proteomes" id="UP000289340">
    <property type="component" value="Chromosome 1"/>
</dbReference>
<dbReference type="SUPFAM" id="SSF51445">
    <property type="entry name" value="(Trans)glycosidases"/>
    <property type="match status" value="1"/>
</dbReference>
<evidence type="ECO:0000313" key="6">
    <source>
        <dbReference type="EMBL" id="RZC28664.1"/>
    </source>
</evidence>
<proteinExistence type="inferred from homology"/>
<evidence type="ECO:0000256" key="1">
    <source>
        <dbReference type="ARBA" id="ARBA00010838"/>
    </source>
</evidence>
<dbReference type="EMBL" id="QZWG01000001">
    <property type="protein sequence ID" value="RZC28664.1"/>
    <property type="molecule type" value="Genomic_DNA"/>
</dbReference>
<reference evidence="5" key="1">
    <citation type="submission" date="2014-07" db="EMBL/GenBank/DDBJ databases">
        <title>Identification of a novel salt tolerance gene in wild soybean by whole-genome sequencing.</title>
        <authorList>
            <person name="Lam H.-M."/>
            <person name="Qi X."/>
            <person name="Li M.-W."/>
            <person name="Liu X."/>
            <person name="Xie M."/>
            <person name="Ni M."/>
            <person name="Xu X."/>
        </authorList>
    </citation>
    <scope>NUCLEOTIDE SEQUENCE [LARGE SCALE GENOMIC DNA]</scope>
    <source>
        <tissue evidence="5">Root</tissue>
    </source>
</reference>
<dbReference type="AlphaFoldDB" id="A0A0B2P7S5"/>
<name>A0A0B2P7S5_GLYSO</name>
<dbReference type="InterPro" id="IPR001360">
    <property type="entry name" value="Glyco_hydro_1"/>
</dbReference>
<protein>
    <submittedName>
        <fullName evidence="5">Beta-glucosidase 40</fullName>
        <ecNumber evidence="5">3.2.1.21</ecNumber>
    </submittedName>
</protein>
<dbReference type="InterPro" id="IPR033132">
    <property type="entry name" value="GH_1_N_CS"/>
</dbReference>
<dbReference type="Gene3D" id="3.20.20.80">
    <property type="entry name" value="Glycosidases"/>
    <property type="match status" value="1"/>
</dbReference>
<gene>
    <name evidence="6" type="ORF">D0Y65_000577</name>
    <name evidence="5" type="ORF">glysoja_031136</name>
</gene>
<dbReference type="GO" id="GO:0008422">
    <property type="term" value="F:beta-glucosidase activity"/>
    <property type="evidence" value="ECO:0007669"/>
    <property type="project" value="UniProtKB-EC"/>
</dbReference>
<reference evidence="6 7" key="2">
    <citation type="submission" date="2018-09" db="EMBL/GenBank/DDBJ databases">
        <title>A high-quality reference genome of wild soybean provides a powerful tool to mine soybean genomes.</title>
        <authorList>
            <person name="Xie M."/>
            <person name="Chung C.Y.L."/>
            <person name="Li M.-W."/>
            <person name="Wong F.-L."/>
            <person name="Chan T.-F."/>
            <person name="Lam H.-M."/>
        </authorList>
    </citation>
    <scope>NUCLEOTIDE SEQUENCE [LARGE SCALE GENOMIC DNA]</scope>
    <source>
        <strain evidence="7">cv. W05</strain>
        <tissue evidence="6">Hypocotyl of etiolated seedlings</tissue>
    </source>
</reference>
<evidence type="ECO:0000256" key="4">
    <source>
        <dbReference type="RuleBase" id="RU003690"/>
    </source>
</evidence>
<evidence type="ECO:0000256" key="3">
    <source>
        <dbReference type="ARBA" id="ARBA00023295"/>
    </source>
</evidence>
<dbReference type="Pfam" id="PF00232">
    <property type="entry name" value="Glyco_hydro_1"/>
    <property type="match status" value="1"/>
</dbReference>
<organism evidence="5">
    <name type="scientific">Glycine soja</name>
    <name type="common">Wild soybean</name>
    <dbReference type="NCBI Taxonomy" id="3848"/>
    <lineage>
        <taxon>Eukaryota</taxon>
        <taxon>Viridiplantae</taxon>
        <taxon>Streptophyta</taxon>
        <taxon>Embryophyta</taxon>
        <taxon>Tracheophyta</taxon>
        <taxon>Spermatophyta</taxon>
        <taxon>Magnoliopsida</taxon>
        <taxon>eudicotyledons</taxon>
        <taxon>Gunneridae</taxon>
        <taxon>Pentapetalae</taxon>
        <taxon>rosids</taxon>
        <taxon>fabids</taxon>
        <taxon>Fabales</taxon>
        <taxon>Fabaceae</taxon>
        <taxon>Papilionoideae</taxon>
        <taxon>50 kb inversion clade</taxon>
        <taxon>NPAAA clade</taxon>
        <taxon>indigoferoid/millettioid clade</taxon>
        <taxon>Phaseoleae</taxon>
        <taxon>Glycine</taxon>
        <taxon>Glycine subgen. Soja</taxon>
    </lineage>
</organism>
<evidence type="ECO:0000313" key="7">
    <source>
        <dbReference type="Proteomes" id="UP000289340"/>
    </source>
</evidence>